<reference evidence="1" key="1">
    <citation type="submission" date="2016-01" db="EMBL/GenBank/DDBJ databases">
        <authorList>
            <person name="Peeters C."/>
        </authorList>
    </citation>
    <scope>NUCLEOTIDE SEQUENCE [LARGE SCALE GENOMIC DNA]</scope>
    <source>
        <strain evidence="1">LMG 22937</strain>
    </source>
</reference>
<sequence>MLDDGHAPSFAAIPTRYAGVNFRSRLEARWAAFFDLAGWQWVYEPLDCNGWLPDFSIAARCDDVPGGVLLVEVKATREEAHRAKAKIDRANQAHRVLVLSAGPFRAAEWSGEFDDYFVDDPDFAIAGLVRDGAFSEAGLTWDYAIFRPSSLGVGVRCMSGWWADLITGEYTGNDPAEFPCPLAFQHWREAGNRVQWQSK</sequence>
<proteinExistence type="predicted"/>
<dbReference type="OrthoDB" id="9154355at2"/>
<dbReference type="EMBL" id="FCOL02000004">
    <property type="protein sequence ID" value="SAL24929.1"/>
    <property type="molecule type" value="Genomic_DNA"/>
</dbReference>
<comment type="caution">
    <text evidence="1">The sequence shown here is derived from an EMBL/GenBank/DDBJ whole genome shotgun (WGS) entry which is preliminary data.</text>
</comment>
<evidence type="ECO:0000313" key="1">
    <source>
        <dbReference type="EMBL" id="SAL24929.1"/>
    </source>
</evidence>
<gene>
    <name evidence="1" type="ORF">AWB67_00971</name>
</gene>
<name>A0A158FZY7_9BURK</name>
<dbReference type="RefSeq" id="WP_087655111.1">
    <property type="nucleotide sequence ID" value="NZ_FCOL02000004.1"/>
</dbReference>
<protein>
    <submittedName>
        <fullName evidence="1">Uncharacterized protein</fullName>
    </submittedName>
</protein>
<evidence type="ECO:0000313" key="2">
    <source>
        <dbReference type="Proteomes" id="UP000054925"/>
    </source>
</evidence>
<accession>A0A158FZY7</accession>
<organism evidence="1 2">
    <name type="scientific">Caballeronia terrestris</name>
    <dbReference type="NCBI Taxonomy" id="1226301"/>
    <lineage>
        <taxon>Bacteria</taxon>
        <taxon>Pseudomonadati</taxon>
        <taxon>Pseudomonadota</taxon>
        <taxon>Betaproteobacteria</taxon>
        <taxon>Burkholderiales</taxon>
        <taxon>Burkholderiaceae</taxon>
        <taxon>Caballeronia</taxon>
    </lineage>
</organism>
<dbReference type="AlphaFoldDB" id="A0A158FZY7"/>
<keyword evidence="2" id="KW-1185">Reference proteome</keyword>
<dbReference type="Proteomes" id="UP000054925">
    <property type="component" value="Unassembled WGS sequence"/>
</dbReference>
<dbReference type="Gene3D" id="3.40.91.30">
    <property type="match status" value="1"/>
</dbReference>